<accession>A0A8E2WH27</accession>
<dbReference type="Pfam" id="PF01436">
    <property type="entry name" value="NHL"/>
    <property type="match status" value="1"/>
</dbReference>
<dbReference type="CDD" id="cd05819">
    <property type="entry name" value="NHL"/>
    <property type="match status" value="1"/>
</dbReference>
<dbReference type="RefSeq" id="WP_109659034.1">
    <property type="nucleotide sequence ID" value="NZ_QGGH01000001.1"/>
</dbReference>
<comment type="caution">
    <text evidence="2">The sequence shown here is derived from an EMBL/GenBank/DDBJ whole genome shotgun (WGS) entry which is preliminary data.</text>
</comment>
<dbReference type="InterPro" id="IPR011042">
    <property type="entry name" value="6-blade_b-propeller_TolB-like"/>
</dbReference>
<dbReference type="GO" id="GO:0061630">
    <property type="term" value="F:ubiquitin protein ligase activity"/>
    <property type="evidence" value="ECO:0007669"/>
    <property type="project" value="TreeGrafter"/>
</dbReference>
<dbReference type="PANTHER" id="PTHR24104">
    <property type="entry name" value="E3 UBIQUITIN-PROTEIN LIGASE NHLRC1-RELATED"/>
    <property type="match status" value="1"/>
</dbReference>
<name>A0A8E2WH27_RHILI</name>
<dbReference type="GeneID" id="61049868"/>
<dbReference type="AlphaFoldDB" id="A0A8E2WH27"/>
<dbReference type="Proteomes" id="UP000245631">
    <property type="component" value="Unassembled WGS sequence"/>
</dbReference>
<dbReference type="GO" id="GO:0008270">
    <property type="term" value="F:zinc ion binding"/>
    <property type="evidence" value="ECO:0007669"/>
    <property type="project" value="UniProtKB-KW"/>
</dbReference>
<dbReference type="Gene3D" id="2.120.10.30">
    <property type="entry name" value="TolB, C-terminal domain"/>
    <property type="match status" value="2"/>
</dbReference>
<organism evidence="2 3">
    <name type="scientific">Rhizobium loti</name>
    <name type="common">Mesorhizobium loti</name>
    <dbReference type="NCBI Taxonomy" id="381"/>
    <lineage>
        <taxon>Bacteria</taxon>
        <taxon>Pseudomonadati</taxon>
        <taxon>Pseudomonadota</taxon>
        <taxon>Alphaproteobacteria</taxon>
        <taxon>Hyphomicrobiales</taxon>
        <taxon>Phyllobacteriaceae</taxon>
        <taxon>Mesorhizobium</taxon>
    </lineage>
</organism>
<dbReference type="InterPro" id="IPR050952">
    <property type="entry name" value="TRIM-NHL_E3_ligases"/>
</dbReference>
<keyword evidence="1" id="KW-0677">Repeat</keyword>
<dbReference type="Gene3D" id="2.40.10.500">
    <property type="match status" value="1"/>
</dbReference>
<dbReference type="InterPro" id="IPR001258">
    <property type="entry name" value="NHL_repeat"/>
</dbReference>
<dbReference type="EMBL" id="QGGH01000001">
    <property type="protein sequence ID" value="PWJ93842.1"/>
    <property type="molecule type" value="Genomic_DNA"/>
</dbReference>
<dbReference type="GO" id="GO:0000209">
    <property type="term" value="P:protein polyubiquitination"/>
    <property type="evidence" value="ECO:0007669"/>
    <property type="project" value="TreeGrafter"/>
</dbReference>
<evidence type="ECO:0000313" key="2">
    <source>
        <dbReference type="EMBL" id="PWJ93842.1"/>
    </source>
</evidence>
<protein>
    <submittedName>
        <fullName evidence="2">NHL repeat-containing protein</fullName>
    </submittedName>
</protein>
<evidence type="ECO:0000313" key="3">
    <source>
        <dbReference type="Proteomes" id="UP000245631"/>
    </source>
</evidence>
<sequence length="396" mass="42235">MMRISLAPDYRRPLPGSVTQQLLDPRGARTVLGDQIAANGVPDPIRPQPNSLFGPRGVCFAPHGGPFFVADTGHHRLMIWNKVPQADNADADLLIGQPDFYSEGRNAHGPVGPATLNMPTGLSSDGKVLAIADAWNHRVLIWRTLPEHSNQPADLVLGQADFSSGAANRGAATAAADTLNWCYGVTIADGRVFVADTGNRRVLVWNSMPRRNGQPADLVLGQVDATTRDDNASGVGGAVGMRWPHSVAVENNKILVADAGNNRIMVWNSMPNADGAPCSFVLGQSGFDGNDHNRASYHPNNRALNMPYGMAVHDGTLVCADTANSRLIGYPLDDLRMDAAACGLAAQSGFADKGDNRWRFATRDSVCWPFALAASGKTLAIADTGNNRVLLWEAVS</sequence>
<reference evidence="2 3" key="1">
    <citation type="submission" date="2018-05" db="EMBL/GenBank/DDBJ databases">
        <title>Genomic Encyclopedia of Type Strains, Phase IV (KMG-IV): sequencing the most valuable type-strain genomes for metagenomic binning, comparative biology and taxonomic classification.</title>
        <authorList>
            <person name="Goeker M."/>
        </authorList>
    </citation>
    <scope>NUCLEOTIDE SEQUENCE [LARGE SCALE GENOMIC DNA]</scope>
    <source>
        <strain evidence="2 3">DSM 2626</strain>
    </source>
</reference>
<dbReference type="PANTHER" id="PTHR24104:SF25">
    <property type="entry name" value="PROTEIN LIN-41"/>
    <property type="match status" value="1"/>
</dbReference>
<dbReference type="SUPFAM" id="SSF101898">
    <property type="entry name" value="NHL repeat"/>
    <property type="match status" value="1"/>
</dbReference>
<proteinExistence type="predicted"/>
<gene>
    <name evidence="2" type="ORF">C8D77_101522</name>
</gene>
<evidence type="ECO:0000256" key="1">
    <source>
        <dbReference type="ARBA" id="ARBA00022737"/>
    </source>
</evidence>
<dbReference type="GO" id="GO:0043161">
    <property type="term" value="P:proteasome-mediated ubiquitin-dependent protein catabolic process"/>
    <property type="evidence" value="ECO:0007669"/>
    <property type="project" value="TreeGrafter"/>
</dbReference>